<comment type="caution">
    <text evidence="2">The sequence shown here is derived from an EMBL/GenBank/DDBJ whole genome shotgun (WGS) entry which is preliminary data.</text>
</comment>
<protein>
    <submittedName>
        <fullName evidence="2">Uncharacterized protein</fullName>
    </submittedName>
</protein>
<dbReference type="Gene3D" id="3.30.470.20">
    <property type="entry name" value="ATP-grasp fold, B domain"/>
    <property type="match status" value="1"/>
</dbReference>
<dbReference type="AlphaFoldDB" id="X1F298"/>
<feature type="transmembrane region" description="Helical" evidence="1">
    <location>
        <begin position="12"/>
        <end position="34"/>
    </location>
</feature>
<sequence>MGKHHYKNEQIMKLLTILGGLVGIATMVLGLAGIADIGFINPLLGLNAVINFIVGIVISVLTLLTGLKPNAPLPFHWLVLEVNSIPGFTALQKVSDINLAEEIVSYFLNNVIS</sequence>
<proteinExistence type="predicted"/>
<feature type="transmembrane region" description="Helical" evidence="1">
    <location>
        <begin position="46"/>
        <end position="67"/>
    </location>
</feature>
<evidence type="ECO:0000313" key="2">
    <source>
        <dbReference type="EMBL" id="GAH14943.1"/>
    </source>
</evidence>
<keyword evidence="1" id="KW-0472">Membrane</keyword>
<evidence type="ECO:0000256" key="1">
    <source>
        <dbReference type="SAM" id="Phobius"/>
    </source>
</evidence>
<keyword evidence="1" id="KW-0812">Transmembrane</keyword>
<dbReference type="EMBL" id="BART01030171">
    <property type="protein sequence ID" value="GAH14943.1"/>
    <property type="molecule type" value="Genomic_DNA"/>
</dbReference>
<accession>X1F298</accession>
<name>X1F298_9ZZZZ</name>
<reference evidence="2" key="1">
    <citation type="journal article" date="2014" name="Front. Microbiol.">
        <title>High frequency of phylogenetically diverse reductive dehalogenase-homologous genes in deep subseafloor sedimentary metagenomes.</title>
        <authorList>
            <person name="Kawai M."/>
            <person name="Futagami T."/>
            <person name="Toyoda A."/>
            <person name="Takaki Y."/>
            <person name="Nishi S."/>
            <person name="Hori S."/>
            <person name="Arai W."/>
            <person name="Tsubouchi T."/>
            <person name="Morono Y."/>
            <person name="Uchiyama I."/>
            <person name="Ito T."/>
            <person name="Fujiyama A."/>
            <person name="Inagaki F."/>
            <person name="Takami H."/>
        </authorList>
    </citation>
    <scope>NUCLEOTIDE SEQUENCE</scope>
    <source>
        <strain evidence="2">Expedition CK06-06</strain>
    </source>
</reference>
<organism evidence="2">
    <name type="scientific">marine sediment metagenome</name>
    <dbReference type="NCBI Taxonomy" id="412755"/>
    <lineage>
        <taxon>unclassified sequences</taxon>
        <taxon>metagenomes</taxon>
        <taxon>ecological metagenomes</taxon>
    </lineage>
</organism>
<keyword evidence="1" id="KW-1133">Transmembrane helix</keyword>
<gene>
    <name evidence="2" type="ORF">S01H4_52749</name>
</gene>